<evidence type="ECO:0000313" key="1">
    <source>
        <dbReference type="EMBL" id="AEX85807.1"/>
    </source>
</evidence>
<gene>
    <name evidence="1" type="ordered locus">Marpi_1408</name>
</gene>
<dbReference type="eggNOG" id="COG4932">
    <property type="taxonomic scope" value="Bacteria"/>
</dbReference>
<sequence length="446" mass="49689">MKRKIIIIIGLITIFLFFSCQKVDPIMENGDVDGYANLSDNVDNSNIKVSIEGLEATGNGFSPVDTISTLNKTKTIEDGYFSLENIPEGKYIIKAEKDGYFPTKKFIDIKNNEKTTLGASLVLYPLGDYGTLNGKVKYIDKSDQTGILLEIRTPEGEPLPGMYTFSDKNGNYSFDFVPVGNYIVYARDVEENSEYSADAAPIVIENGKNTVAPDLILRKAAKHVVIFKDVDAWSEPSAVTDILDNIGFSEGSGIKQYEIKSSEDINNLNSFDSSWAIIIEGDQTGNFYDIYKTNMDKFNTFVSNGGTLFWIACDNGWNGGDFTGTLPGGVTWRDYYDSYNEITNRTHPLLAGFPEESLVGNYASHGGFDNLSSADIINPVVFIKEYSTNEKYPTYIEYRYGNGRVIASTSPLEYYIGNLAGDSEWYILLLKRSIEYTFNLPLTPVE</sequence>
<evidence type="ECO:0000313" key="2">
    <source>
        <dbReference type="Proteomes" id="UP000007161"/>
    </source>
</evidence>
<name>H2J3R5_MARPK</name>
<dbReference type="RefSeq" id="WP_014296878.1">
    <property type="nucleotide sequence ID" value="NC_016751.1"/>
</dbReference>
<keyword evidence="2" id="KW-1185">Reference proteome</keyword>
<dbReference type="InterPro" id="IPR013784">
    <property type="entry name" value="Carb-bd-like_fold"/>
</dbReference>
<dbReference type="eggNOG" id="COG5492">
    <property type="taxonomic scope" value="Bacteria"/>
</dbReference>
<dbReference type="KEGG" id="mpz:Marpi_1408"/>
<dbReference type="GO" id="GO:0030246">
    <property type="term" value="F:carbohydrate binding"/>
    <property type="evidence" value="ECO:0007669"/>
    <property type="project" value="InterPro"/>
</dbReference>
<dbReference type="PROSITE" id="PS51257">
    <property type="entry name" value="PROKAR_LIPOPROTEIN"/>
    <property type="match status" value="1"/>
</dbReference>
<reference evidence="1 2" key="1">
    <citation type="journal article" date="2012" name="J. Bacteriol.">
        <title>Complete Genome Sequence of the Thermophilic, Piezophilic, Heterotrophic Bacterium Marinitoga piezophila KA3.</title>
        <authorList>
            <person name="Lucas S."/>
            <person name="Han J."/>
            <person name="Lapidus A."/>
            <person name="Cheng J.F."/>
            <person name="Goodwin L.A."/>
            <person name="Pitluck S."/>
            <person name="Peters L."/>
            <person name="Mikhailova N."/>
            <person name="Teshima H."/>
            <person name="Detter J.C."/>
            <person name="Han C."/>
            <person name="Tapia R."/>
            <person name="Land M."/>
            <person name="Hauser L."/>
            <person name="Kyrpides N.C."/>
            <person name="Ivanova N."/>
            <person name="Pagani I."/>
            <person name="Vannier P."/>
            <person name="Oger P."/>
            <person name="Bartlett D.H."/>
            <person name="Noll K.M."/>
            <person name="Woyke T."/>
            <person name="Jebbar M."/>
        </authorList>
    </citation>
    <scope>NUCLEOTIDE SEQUENCE [LARGE SCALE GENOMIC DNA]</scope>
    <source>
        <strain evidence="2">DSM 14283 / JCM 11233 / KA3</strain>
    </source>
</reference>
<proteinExistence type="predicted"/>
<dbReference type="HOGENOM" id="CLU_613660_0_0_0"/>
<dbReference type="AlphaFoldDB" id="H2J3R5"/>
<accession>H2J3R5</accession>
<organism evidence="1 2">
    <name type="scientific">Marinitoga piezophila (strain DSM 14283 / JCM 11233 / KA3)</name>
    <dbReference type="NCBI Taxonomy" id="443254"/>
    <lineage>
        <taxon>Bacteria</taxon>
        <taxon>Thermotogati</taxon>
        <taxon>Thermotogota</taxon>
        <taxon>Thermotogae</taxon>
        <taxon>Petrotogales</taxon>
        <taxon>Petrotogaceae</taxon>
        <taxon>Marinitoga</taxon>
    </lineage>
</organism>
<protein>
    <recommendedName>
        <fullName evidence="3">Collagen-binding protein</fullName>
    </recommendedName>
</protein>
<dbReference type="EMBL" id="CP003257">
    <property type="protein sequence ID" value="AEX85807.1"/>
    <property type="molecule type" value="Genomic_DNA"/>
</dbReference>
<dbReference type="SUPFAM" id="SSF49452">
    <property type="entry name" value="Starch-binding domain-like"/>
    <property type="match status" value="2"/>
</dbReference>
<dbReference type="InterPro" id="IPR029062">
    <property type="entry name" value="Class_I_gatase-like"/>
</dbReference>
<evidence type="ECO:0008006" key="3">
    <source>
        <dbReference type="Google" id="ProtNLM"/>
    </source>
</evidence>
<reference evidence="2" key="2">
    <citation type="submission" date="2012-01" db="EMBL/GenBank/DDBJ databases">
        <title>Complete sequence of chromosome of Marinitoga piezophila KA3.</title>
        <authorList>
            <person name="Lucas S."/>
            <person name="Han J."/>
            <person name="Lapidus A."/>
            <person name="Cheng J.-F."/>
            <person name="Goodwin L."/>
            <person name="Pitluck S."/>
            <person name="Peters L."/>
            <person name="Mikhailova N."/>
            <person name="Teshima H."/>
            <person name="Detter J.C."/>
            <person name="Han C."/>
            <person name="Tapia R."/>
            <person name="Land M."/>
            <person name="Hauser L."/>
            <person name="Kyrpides N."/>
            <person name="Ivanova N."/>
            <person name="Pagani I."/>
            <person name="Jebbar M."/>
            <person name="Vannier P."/>
            <person name="Oger P."/>
            <person name="Cario A."/>
            <person name="Bartlett D."/>
            <person name="Noll K.M."/>
            <person name="Woyke T."/>
        </authorList>
    </citation>
    <scope>NUCLEOTIDE SEQUENCE [LARGE SCALE GENOMIC DNA]</scope>
    <source>
        <strain evidence="2">DSM 14283 / JCM 11233 / KA3</strain>
    </source>
</reference>
<dbReference type="STRING" id="443254.Marpi_1408"/>
<dbReference type="Proteomes" id="UP000007161">
    <property type="component" value="Chromosome"/>
</dbReference>
<dbReference type="OrthoDB" id="48076at2"/>
<dbReference type="Gene3D" id="2.60.40.1120">
    <property type="entry name" value="Carboxypeptidase-like, regulatory domain"/>
    <property type="match status" value="1"/>
</dbReference>
<dbReference type="SUPFAM" id="SSF52317">
    <property type="entry name" value="Class I glutamine amidotransferase-like"/>
    <property type="match status" value="1"/>
</dbReference>